<dbReference type="RefSeq" id="WP_126597760.1">
    <property type="nucleotide sequence ID" value="NZ_BIFQ01000001.1"/>
</dbReference>
<dbReference type="Pfam" id="PF12867">
    <property type="entry name" value="DinB_2"/>
    <property type="match status" value="1"/>
</dbReference>
<protein>
    <recommendedName>
        <fullName evidence="1">DinB-like domain-containing protein</fullName>
    </recommendedName>
</protein>
<dbReference type="InterPro" id="IPR024775">
    <property type="entry name" value="DinB-like"/>
</dbReference>
<evidence type="ECO:0000313" key="3">
    <source>
        <dbReference type="Proteomes" id="UP000287224"/>
    </source>
</evidence>
<dbReference type="Proteomes" id="UP000287224">
    <property type="component" value="Unassembled WGS sequence"/>
</dbReference>
<name>A0A401ZJ52_9CHLR</name>
<dbReference type="EMBL" id="BIFQ01000001">
    <property type="protein sequence ID" value="GCE06870.1"/>
    <property type="molecule type" value="Genomic_DNA"/>
</dbReference>
<evidence type="ECO:0000313" key="2">
    <source>
        <dbReference type="EMBL" id="GCE06870.1"/>
    </source>
</evidence>
<gene>
    <name evidence="2" type="ORF">KDAU_41990</name>
</gene>
<reference evidence="3" key="1">
    <citation type="submission" date="2018-12" db="EMBL/GenBank/DDBJ databases">
        <title>Tengunoibacter tsumagoiensis gen. nov., sp. nov., Dictyobacter kobayashii sp. nov., D. alpinus sp. nov., and D. joshuensis sp. nov. and description of Dictyobacteraceae fam. nov. within the order Ktedonobacterales isolated from Tengu-no-mugimeshi.</title>
        <authorList>
            <person name="Wang C.M."/>
            <person name="Zheng Y."/>
            <person name="Sakai Y."/>
            <person name="Toyoda A."/>
            <person name="Minakuchi Y."/>
            <person name="Abe K."/>
            <person name="Yokota A."/>
            <person name="Yabe S."/>
        </authorList>
    </citation>
    <scope>NUCLEOTIDE SEQUENCE [LARGE SCALE GENOMIC DNA]</scope>
    <source>
        <strain evidence="3">S-27</strain>
    </source>
</reference>
<comment type="caution">
    <text evidence="2">The sequence shown here is derived from an EMBL/GenBank/DDBJ whole genome shotgun (WGS) entry which is preliminary data.</text>
</comment>
<sequence>MEFYALIEEWPGECIISFRTLPGCFSKASAPQQAIQQAPQVVADYLRWLKKNDIFFFEDEITSVNVMPKEYLRGVKAGVLFEADRPAPTDQEIDNALNVAATARAQLIDLYDAAPLEQRGVTLAPGTWSLTQQLQHVRHLESYYIACLNEQLPPPPPPVDEADLLRTFVENAMDYETLLRQLTPEQRARVYVHNGEEWTAAKVLRRMTQHLREHYPAMQELARQLGSHA</sequence>
<proteinExistence type="predicted"/>
<feature type="domain" description="DinB-like" evidence="1">
    <location>
        <begin position="102"/>
        <end position="215"/>
    </location>
</feature>
<keyword evidence="3" id="KW-1185">Reference proteome</keyword>
<dbReference type="AlphaFoldDB" id="A0A401ZJ52"/>
<dbReference type="OrthoDB" id="158976at2"/>
<accession>A0A401ZJ52</accession>
<dbReference type="Gene3D" id="1.20.120.450">
    <property type="entry name" value="dinb family like domain"/>
    <property type="match status" value="1"/>
</dbReference>
<dbReference type="InterPro" id="IPR034660">
    <property type="entry name" value="DinB/YfiT-like"/>
</dbReference>
<dbReference type="SUPFAM" id="SSF109854">
    <property type="entry name" value="DinB/YfiT-like putative metalloenzymes"/>
    <property type="match status" value="1"/>
</dbReference>
<organism evidence="2 3">
    <name type="scientific">Dictyobacter aurantiacus</name>
    <dbReference type="NCBI Taxonomy" id="1936993"/>
    <lineage>
        <taxon>Bacteria</taxon>
        <taxon>Bacillati</taxon>
        <taxon>Chloroflexota</taxon>
        <taxon>Ktedonobacteria</taxon>
        <taxon>Ktedonobacterales</taxon>
        <taxon>Dictyobacteraceae</taxon>
        <taxon>Dictyobacter</taxon>
    </lineage>
</organism>
<evidence type="ECO:0000259" key="1">
    <source>
        <dbReference type="Pfam" id="PF12867"/>
    </source>
</evidence>